<dbReference type="AlphaFoldDB" id="A0AAN8XGT3"/>
<feature type="region of interest" description="Disordered" evidence="1">
    <location>
        <begin position="1"/>
        <end position="123"/>
    </location>
</feature>
<organism evidence="2 3">
    <name type="scientific">Halocaridina rubra</name>
    <name type="common">Hawaiian red shrimp</name>
    <dbReference type="NCBI Taxonomy" id="373956"/>
    <lineage>
        <taxon>Eukaryota</taxon>
        <taxon>Metazoa</taxon>
        <taxon>Ecdysozoa</taxon>
        <taxon>Arthropoda</taxon>
        <taxon>Crustacea</taxon>
        <taxon>Multicrustacea</taxon>
        <taxon>Malacostraca</taxon>
        <taxon>Eumalacostraca</taxon>
        <taxon>Eucarida</taxon>
        <taxon>Decapoda</taxon>
        <taxon>Pleocyemata</taxon>
        <taxon>Caridea</taxon>
        <taxon>Atyoidea</taxon>
        <taxon>Atyidae</taxon>
        <taxon>Halocaridina</taxon>
    </lineage>
</organism>
<evidence type="ECO:0000313" key="3">
    <source>
        <dbReference type="Proteomes" id="UP001381693"/>
    </source>
</evidence>
<gene>
    <name evidence="2" type="ORF">SK128_022297</name>
</gene>
<feature type="compositionally biased region" description="Low complexity" evidence="1">
    <location>
        <begin position="386"/>
        <end position="396"/>
    </location>
</feature>
<name>A0AAN8XGT3_HALRR</name>
<feature type="compositionally biased region" description="Basic and acidic residues" evidence="1">
    <location>
        <begin position="62"/>
        <end position="71"/>
    </location>
</feature>
<protein>
    <submittedName>
        <fullName evidence="2">Uncharacterized protein</fullName>
    </submittedName>
</protein>
<feature type="compositionally biased region" description="Low complexity" evidence="1">
    <location>
        <begin position="94"/>
        <end position="122"/>
    </location>
</feature>
<evidence type="ECO:0000313" key="2">
    <source>
        <dbReference type="EMBL" id="KAK7078860.1"/>
    </source>
</evidence>
<feature type="compositionally biased region" description="Polar residues" evidence="1">
    <location>
        <begin position="363"/>
        <end position="378"/>
    </location>
</feature>
<evidence type="ECO:0000256" key="1">
    <source>
        <dbReference type="SAM" id="MobiDB-lite"/>
    </source>
</evidence>
<feature type="region of interest" description="Disordered" evidence="1">
    <location>
        <begin position="514"/>
        <end position="534"/>
    </location>
</feature>
<reference evidence="2 3" key="1">
    <citation type="submission" date="2023-11" db="EMBL/GenBank/DDBJ databases">
        <title>Halocaridina rubra genome assembly.</title>
        <authorList>
            <person name="Smith C."/>
        </authorList>
    </citation>
    <scope>NUCLEOTIDE SEQUENCE [LARGE SCALE GENOMIC DNA]</scope>
    <source>
        <strain evidence="2">EP-1</strain>
        <tissue evidence="2">Whole</tissue>
    </source>
</reference>
<dbReference type="Proteomes" id="UP001381693">
    <property type="component" value="Unassembled WGS sequence"/>
</dbReference>
<proteinExistence type="predicted"/>
<feature type="compositionally biased region" description="Gly residues" evidence="1">
    <location>
        <begin position="37"/>
        <end position="55"/>
    </location>
</feature>
<feature type="compositionally biased region" description="Polar residues" evidence="1">
    <location>
        <begin position="1"/>
        <end position="10"/>
    </location>
</feature>
<comment type="caution">
    <text evidence="2">The sequence shown here is derived from an EMBL/GenBank/DDBJ whole genome shotgun (WGS) entry which is preliminary data.</text>
</comment>
<keyword evidence="3" id="KW-1185">Reference proteome</keyword>
<sequence>MEAHTLNMNIANEFPDAKDEPEEEGTALQVTGAGLINNGGNGSVGEGGRGGGGGSSCTTRNNDGKEIDHQHQTGGVTPATSSISSASFRKRSKVNTTTPSSRTSRRSSAVSSHSNASSVISTERALKEVSHLPADTVEDALLPRKPEEELTELTGSRALAIRLVDHPAPTNCTKYVVLRPNTAPSPAPVTKAPLLPKRPKTAKIIRKVPEIEFALKWDLKESDIMEENEEDEDAIEVVTLKKSGKQHEPPTPRSVSSVDSGIHAPKAAWNDGPDTRELTTKLENLKLNHGIKSQASTPEPESGYGTPKSLGSGESLPSVASRVSSRVGSVKGSPKTNGRSPGSASSTKTACQKISMDSERLTQESPKSSIRSRVTSPGVSKHTEKSSSSASKQSHSSVKDSKLVTPHVQEQKPPAPKQRDPLEIMETMDSVFHTVPLRDTGRSVTYRSQLAEKHHIAAGTQTDEQLEDAILKREADANEYHATDTKIRHNHPKHIRSRNCLACEVRALKEPPKKFLGPSDYKPAFKAGKPHQQSNITKPRYIRQSERYNARIRARHEPLRIWKINTLSSPFCNRPGYGQDQYPDHMRLRSTYGMANATTTATKPSRGGPLIKKLYL</sequence>
<feature type="region of interest" description="Disordered" evidence="1">
    <location>
        <begin position="240"/>
        <end position="275"/>
    </location>
</feature>
<feature type="compositionally biased region" description="Low complexity" evidence="1">
    <location>
        <begin position="315"/>
        <end position="335"/>
    </location>
</feature>
<feature type="compositionally biased region" description="Polar residues" evidence="1">
    <location>
        <begin position="336"/>
        <end position="352"/>
    </location>
</feature>
<feature type="region of interest" description="Disordered" evidence="1">
    <location>
        <begin position="288"/>
        <end position="422"/>
    </location>
</feature>
<accession>A0AAN8XGT3</accession>
<dbReference type="EMBL" id="JAXCGZ010007645">
    <property type="protein sequence ID" value="KAK7078860.1"/>
    <property type="molecule type" value="Genomic_DNA"/>
</dbReference>